<dbReference type="InterPro" id="IPR003829">
    <property type="entry name" value="Pirin_N_dom"/>
</dbReference>
<feature type="domain" description="Pirin C-terminal" evidence="5">
    <location>
        <begin position="219"/>
        <end position="299"/>
    </location>
</feature>
<dbReference type="PANTHER" id="PTHR13903:SF8">
    <property type="entry name" value="PIRIN"/>
    <property type="match status" value="1"/>
</dbReference>
<evidence type="ECO:0000256" key="2">
    <source>
        <dbReference type="PIRSR" id="PIRSR006232-1"/>
    </source>
</evidence>
<feature type="binding site" evidence="2">
    <location>
        <position position="83"/>
    </location>
    <ligand>
        <name>Fe cation</name>
        <dbReference type="ChEBI" id="CHEBI:24875"/>
    </ligand>
</feature>
<evidence type="ECO:0000313" key="6">
    <source>
        <dbReference type="EMBL" id="GEO22331.1"/>
    </source>
</evidence>
<dbReference type="InterPro" id="IPR008778">
    <property type="entry name" value="Pirin_C_dom"/>
</dbReference>
<dbReference type="PANTHER" id="PTHR13903">
    <property type="entry name" value="PIRIN-RELATED"/>
    <property type="match status" value="1"/>
</dbReference>
<evidence type="ECO:0000256" key="3">
    <source>
        <dbReference type="RuleBase" id="RU003457"/>
    </source>
</evidence>
<feature type="binding site" evidence="2">
    <location>
        <position position="81"/>
    </location>
    <ligand>
        <name>Fe cation</name>
        <dbReference type="ChEBI" id="CHEBI:24875"/>
    </ligand>
</feature>
<dbReference type="PIRSF" id="PIRSF006232">
    <property type="entry name" value="Pirin"/>
    <property type="match status" value="1"/>
</dbReference>
<feature type="domain" description="Pirin N-terminal" evidence="4">
    <location>
        <begin position="52"/>
        <end position="147"/>
    </location>
</feature>
<proteinExistence type="inferred from homology"/>
<keyword evidence="2" id="KW-0479">Metal-binding</keyword>
<dbReference type="CDD" id="cd02909">
    <property type="entry name" value="cupin_pirin_N"/>
    <property type="match status" value="1"/>
</dbReference>
<dbReference type="EMBL" id="BJYV01000015">
    <property type="protein sequence ID" value="GEO22331.1"/>
    <property type="molecule type" value="Genomic_DNA"/>
</dbReference>
<organism evidence="6 7">
    <name type="scientific">Cyclobacterium qasimii</name>
    <dbReference type="NCBI Taxonomy" id="1350429"/>
    <lineage>
        <taxon>Bacteria</taxon>
        <taxon>Pseudomonadati</taxon>
        <taxon>Bacteroidota</taxon>
        <taxon>Cytophagia</taxon>
        <taxon>Cytophagales</taxon>
        <taxon>Cyclobacteriaceae</taxon>
        <taxon>Cyclobacterium</taxon>
    </lineage>
</organism>
<dbReference type="InterPro" id="IPR011051">
    <property type="entry name" value="RmlC_Cupin_sf"/>
</dbReference>
<dbReference type="InterPro" id="IPR014710">
    <property type="entry name" value="RmlC-like_jellyroll"/>
</dbReference>
<name>A0A512CDP7_9BACT</name>
<reference evidence="6 7" key="1">
    <citation type="submission" date="2019-07" db="EMBL/GenBank/DDBJ databases">
        <title>Whole genome shotgun sequence of Cyclobacterium qasimii NBRC 106168.</title>
        <authorList>
            <person name="Hosoyama A."/>
            <person name="Uohara A."/>
            <person name="Ohji S."/>
            <person name="Ichikawa N."/>
        </authorList>
    </citation>
    <scope>NUCLEOTIDE SEQUENCE [LARGE SCALE GENOMIC DNA]</scope>
    <source>
        <strain evidence="6 7">NBRC 106168</strain>
    </source>
</reference>
<dbReference type="SUPFAM" id="SSF51182">
    <property type="entry name" value="RmlC-like cupins"/>
    <property type="match status" value="1"/>
</dbReference>
<evidence type="ECO:0000313" key="7">
    <source>
        <dbReference type="Proteomes" id="UP000321301"/>
    </source>
</evidence>
<keyword evidence="7" id="KW-1185">Reference proteome</keyword>
<evidence type="ECO:0000259" key="5">
    <source>
        <dbReference type="Pfam" id="PF05726"/>
    </source>
</evidence>
<comment type="similarity">
    <text evidence="1 3">Belongs to the pirin family.</text>
</comment>
<dbReference type="Pfam" id="PF02678">
    <property type="entry name" value="Pirin"/>
    <property type="match status" value="1"/>
</dbReference>
<comment type="cofactor">
    <cofactor evidence="2">
        <name>Fe cation</name>
        <dbReference type="ChEBI" id="CHEBI:24875"/>
    </cofactor>
    <text evidence="2">Binds 1 Fe cation per subunit.</text>
</comment>
<feature type="binding site" evidence="2">
    <location>
        <position position="125"/>
    </location>
    <ligand>
        <name>Fe cation</name>
        <dbReference type="ChEBI" id="CHEBI:24875"/>
    </ligand>
</feature>
<dbReference type="AlphaFoldDB" id="A0A512CDP7"/>
<dbReference type="Proteomes" id="UP000321301">
    <property type="component" value="Unassembled WGS sequence"/>
</dbReference>
<dbReference type="Pfam" id="PF05726">
    <property type="entry name" value="Pirin_C"/>
    <property type="match status" value="1"/>
</dbReference>
<gene>
    <name evidence="6" type="ORF">CQA01_28650</name>
</gene>
<evidence type="ECO:0000259" key="4">
    <source>
        <dbReference type="Pfam" id="PF02678"/>
    </source>
</evidence>
<protein>
    <recommendedName>
        <fullName evidence="8">Pirin-like protein</fullName>
    </recommendedName>
</protein>
<evidence type="ECO:0000256" key="1">
    <source>
        <dbReference type="ARBA" id="ARBA00008416"/>
    </source>
</evidence>
<evidence type="ECO:0008006" key="8">
    <source>
        <dbReference type="Google" id="ProtNLM"/>
    </source>
</evidence>
<dbReference type="GO" id="GO:0046872">
    <property type="term" value="F:metal ion binding"/>
    <property type="evidence" value="ECO:0007669"/>
    <property type="project" value="UniProtKB-KW"/>
</dbReference>
<sequence length="318" mass="35170">MVQPNGKGLDQKEIGRNKALNSNKMSNISLIIEERAASIGKFLVGRLLPFVQKRAVGPFVFIDHMGPVQLDKGQNLDVPPHPHIGLSTLTFLFEGSILHKDSLGTSVEVKPGEVNWMTAGKGVVHSERTPDYLRKVDKSLHGLQIWVALPKNLEQMPPSFSHISAEEIPAWEQEGVKMKLIAGKAFGKKSPVPTYSKLYFLEIKSTKTAELTLGDHLFGESALYILNGGISAEGNTYGPKQLLVANDSKLCSFTMAENSTVYLFGGEPFPEERYIDWNFVSSNKEIIKAAKLKWVDQKFPKVPGETDFVPLPLPRSAK</sequence>
<comment type="caution">
    <text evidence="6">The sequence shown here is derived from an EMBL/GenBank/DDBJ whole genome shotgun (WGS) entry which is preliminary data.</text>
</comment>
<accession>A0A512CDP7</accession>
<keyword evidence="2" id="KW-0408">Iron</keyword>
<feature type="binding site" evidence="2">
    <location>
        <position position="127"/>
    </location>
    <ligand>
        <name>Fe cation</name>
        <dbReference type="ChEBI" id="CHEBI:24875"/>
    </ligand>
</feature>
<dbReference type="Gene3D" id="2.60.120.10">
    <property type="entry name" value="Jelly Rolls"/>
    <property type="match status" value="2"/>
</dbReference>
<dbReference type="InterPro" id="IPR012093">
    <property type="entry name" value="Pirin"/>
</dbReference>